<evidence type="ECO:0000256" key="2">
    <source>
        <dbReference type="SAM" id="Phobius"/>
    </source>
</evidence>
<feature type="transmembrane region" description="Helical" evidence="2">
    <location>
        <begin position="107"/>
        <end position="128"/>
    </location>
</feature>
<keyword evidence="2" id="KW-0472">Membrane</keyword>
<dbReference type="EMBL" id="MHKI01000003">
    <property type="protein sequence ID" value="OGY88263.1"/>
    <property type="molecule type" value="Genomic_DNA"/>
</dbReference>
<dbReference type="SUPFAM" id="SSF81296">
    <property type="entry name" value="E set domains"/>
    <property type="match status" value="2"/>
</dbReference>
<dbReference type="InterPro" id="IPR032812">
    <property type="entry name" value="SbsA_Ig"/>
</dbReference>
<name>A0A1G2BGB7_9BACT</name>
<evidence type="ECO:0000256" key="1">
    <source>
        <dbReference type="ARBA" id="ARBA00022729"/>
    </source>
</evidence>
<dbReference type="Pfam" id="PF18895">
    <property type="entry name" value="T4SS_pilin"/>
    <property type="match status" value="1"/>
</dbReference>
<dbReference type="InterPro" id="IPR013783">
    <property type="entry name" value="Ig-like_fold"/>
</dbReference>
<sequence length="2219" mass="239764">MLSQIKIIKKVKSQNKKLLFFLGVIILVGMGLFFAPAVFAQINTNYQEIALGKQNLLDTVQLFINIFLGLLSLIAVVLILIGGFVWMTSGGNDEKIAKAKKILKNALIGLVIIFASWAIVLYIFSLLAETTDQNGNSGNASGGGGSFPPSGSDFYVLSTVPEADAIDTSLCAIAVRMSKAVDKETVVAKNFYLRIYGGRFDTESCNENKECGSSICQNSVCVGDNVAGVIGFGPGEFSDNFSLMPENDLEKQTEYEATVVGNKDGVISADTTNDGVYDQVAMGASYVWRFTTGSEKDEISPTVVQNGNSPFPANSQKDVCLNTPVNFDFSEPMLNTSFNDQVSFVLDSAGTAAAPLKADWNEVIGLNNWSFGGDFTYAQARPAQELKSYSLYSTRLFGGDANDDFKNALTDLCGNPLDGNANQTAEGSTLDNFYSAVSLETEQPITWETGENASCTPIVENIDPTFDYYGEEGKNPTLKISGKYLGPHPEVQFQGSTVWASGSFNTCFDANHLGNVETNTAKGSACIDDNLQTMDTILMKTPVGANDSNIKVTVAGETSEPAAQTIDVQSPYINNLSPSDGSIGQYVTISGDNYGKSRGTVLMRSADGIRSSTLELPNCGNVWTNKEIVAIIPQTYTNASGTSGVWQIGDVAYVQVLSADGAHYSDLQKFTFSDVVRPNLCEVIPSCDDSAGAHSFQLVGEGFGDTNADGSQAVYAYKTDQTEYLGQVSSWSDISVAGNTDANMPQGDYWVTVYDGESGLYSNGREYSNPCKTGPQVVEINSCSQTSGVYPVPNPQPFDTSACLNSTIGILFDQPIKADTLNKDTVILQQYNADGDFNSSYSPLLVGGYFEDYHWSYTYNQETYYGFKYNINKTLVDENQDGTADGDTSGNLQPNTWYQLMITGVQNDPQGTPMASSYIMRFKTDNTDQLCQVDSIDVAPSDPVPLNSFMAGSEIAHQNYSASPYDAACHLLDSTVYAWNWKVDDALIGKFGNEPQNDSAQNVYAVGDQAENTGNTKVHADIAQFSVTDEAKFGVDFAFCTNDSDCASCANSYGQKSTCNLKTNRCTPIIKSFKPKDGTQATAPSETTEAKPGTWTTITGCMFGAYKGNVYWNQNEQSTPTAWPNSTECENTWQDTQIIAEAPVELQKGLEYVLQVETQYGDSADTSAFGTFKVNDAIYPGLCSLKPNFTSEGQQVVAQGQNLGSEKGEASFLGETKRIPANSNETTWEPSRIMTTVPAGALSGRAIEGDPAHPGEGFKAILSGSDDQCQNPQSCSNPLDITISCKGDYDCATGCCSNGGVCQAANLCNTCDTDLDCTADNTCPGSICTNNVCSPVINDLFYNSGPQLSPVTVMGCYFGSYNSDTSAVTFGDQKANLACESGWSNNQIIAEVPKDLSLNQTVAIAVHTAASQTTADNDVNFTVTAQCANGANVPASTGVPLLCDLYPGSGQNAADDGSIQGTKVAFYGGRFNSEKQNNFFSNSLSGEVIADDYQYNSDTKTEGRVPAGIKASGISYVKTGTEQCKSNALAFGIECGSVTDCAQGSYCVDGYCTQNACGGCTIGTAESTCGNQQGCYYNNDLGENCCTERPTIVAMSIQDGETAVCPNRKVQVEFSEPMAQYSAIKIKKINFNDTGDIVTPTEVPVTVTPDSNQAEILIIQPQAGWQVNTEYSLEIQSNPADESGLVALASGLAIKTGAKTIFFTTAGSQCKPAKIALTSKETGASDYTFYAPNTSTAFIASMLSADDQLLEPTADMGWQFVWSPYYDEERCDNAAWVELPTTTASVDAEGNVQSDASADEQIITSGSENGKNTSITVTATPLSGSNWQASDISAENQGKATISTFFCPSDQVWEYKDTNSGDNTRQNFRLIYCTGDTLPRLGIDDKPTIVAGGANDKFFRQYLFINQDNKEQAFGIRVFENKKHLSPAMWYKYNVPNPGSPQSIQLDGYEAVQDGSSYYVAASNIIGTSLYDNIYLFTFNDEKTIEQIKTQVLDNLLFNINGLDYSQCEASDKQKLVRDTKRINDMGTLQRLIDDYYDEHLKYPKPKSQAFGSYAEALTTSVWPSWQGALGNVLKQSIPEDVYNIFYATDADLATPWDAGLTPWIYTGENNNIKDCENIPAEGVYFDEAGTCWDDVNKTFYCPKESFTYLWKVDPTDIDHAQKGYLFARMEYLSTATDNYSTIDQDLMDACDGIPNAQCECYNYGSVGISGESWEVVAP</sequence>
<gene>
    <name evidence="4" type="ORF">A2319_03690</name>
</gene>
<protein>
    <recommendedName>
        <fullName evidence="3">SbsA Ig-like domain-containing protein</fullName>
    </recommendedName>
</protein>
<evidence type="ECO:0000259" key="3">
    <source>
        <dbReference type="Pfam" id="PF13205"/>
    </source>
</evidence>
<dbReference type="Proteomes" id="UP000176420">
    <property type="component" value="Unassembled WGS sequence"/>
</dbReference>
<dbReference type="InterPro" id="IPR014756">
    <property type="entry name" value="Ig_E-set"/>
</dbReference>
<proteinExistence type="predicted"/>
<keyword evidence="2" id="KW-1133">Transmembrane helix</keyword>
<keyword evidence="1" id="KW-0732">Signal</keyword>
<feature type="transmembrane region" description="Helical" evidence="2">
    <location>
        <begin position="62"/>
        <end position="86"/>
    </location>
</feature>
<evidence type="ECO:0000313" key="4">
    <source>
        <dbReference type="EMBL" id="OGY88263.1"/>
    </source>
</evidence>
<organism evidence="4 5">
    <name type="scientific">Candidatus Kerfeldbacteria bacterium RIFOXYB2_FULL_38_14</name>
    <dbReference type="NCBI Taxonomy" id="1798547"/>
    <lineage>
        <taxon>Bacteria</taxon>
        <taxon>Candidatus Kerfeldiibacteriota</taxon>
    </lineage>
</organism>
<evidence type="ECO:0000313" key="5">
    <source>
        <dbReference type="Proteomes" id="UP000176420"/>
    </source>
</evidence>
<dbReference type="Pfam" id="PF13205">
    <property type="entry name" value="Big_5"/>
    <property type="match status" value="1"/>
</dbReference>
<feature type="transmembrane region" description="Helical" evidence="2">
    <location>
        <begin position="20"/>
        <end position="42"/>
    </location>
</feature>
<comment type="caution">
    <text evidence="4">The sequence shown here is derived from an EMBL/GenBank/DDBJ whole genome shotgun (WGS) entry which is preliminary data.</text>
</comment>
<dbReference type="InterPro" id="IPR043993">
    <property type="entry name" value="T4SS_pilin"/>
</dbReference>
<keyword evidence="2" id="KW-0812">Transmembrane</keyword>
<reference evidence="4 5" key="1">
    <citation type="journal article" date="2016" name="Nat. Commun.">
        <title>Thousands of microbial genomes shed light on interconnected biogeochemical processes in an aquifer system.</title>
        <authorList>
            <person name="Anantharaman K."/>
            <person name="Brown C.T."/>
            <person name="Hug L.A."/>
            <person name="Sharon I."/>
            <person name="Castelle C.J."/>
            <person name="Probst A.J."/>
            <person name="Thomas B.C."/>
            <person name="Singh A."/>
            <person name="Wilkins M.J."/>
            <person name="Karaoz U."/>
            <person name="Brodie E.L."/>
            <person name="Williams K.H."/>
            <person name="Hubbard S.S."/>
            <person name="Banfield J.F."/>
        </authorList>
    </citation>
    <scope>NUCLEOTIDE SEQUENCE [LARGE SCALE GENOMIC DNA]</scope>
</reference>
<accession>A0A1G2BGB7</accession>
<feature type="domain" description="SbsA Ig-like" evidence="3">
    <location>
        <begin position="1587"/>
        <end position="1705"/>
    </location>
</feature>
<dbReference type="Gene3D" id="2.60.40.10">
    <property type="entry name" value="Immunoglobulins"/>
    <property type="match status" value="4"/>
</dbReference>